<dbReference type="PROSITE" id="PS51350">
    <property type="entry name" value="PTS_HPR_DOM"/>
    <property type="match status" value="1"/>
</dbReference>
<dbReference type="Gene3D" id="3.20.20.60">
    <property type="entry name" value="Phosphoenolpyruvate-binding domains"/>
    <property type="match status" value="1"/>
</dbReference>
<dbReference type="InterPro" id="IPR036637">
    <property type="entry name" value="Phosphohistidine_dom_sf"/>
</dbReference>
<dbReference type="Pfam" id="PF00381">
    <property type="entry name" value="PTS-HPr"/>
    <property type="match status" value="1"/>
</dbReference>
<dbReference type="Proteomes" id="UP000315677">
    <property type="component" value="Unassembled WGS sequence"/>
</dbReference>
<dbReference type="PANTHER" id="PTHR46244:SF6">
    <property type="entry name" value="PHOSPHOENOLPYRUVATE-PROTEIN PHOSPHOTRANSFERASE"/>
    <property type="match status" value="1"/>
</dbReference>
<comment type="catalytic activity">
    <reaction evidence="1">
        <text>L-histidyl-[protein] + phosphoenolpyruvate = N(pros)-phospho-L-histidyl-[protein] + pyruvate</text>
        <dbReference type="Rhea" id="RHEA:23880"/>
        <dbReference type="Rhea" id="RHEA-COMP:9745"/>
        <dbReference type="Rhea" id="RHEA-COMP:9746"/>
        <dbReference type="ChEBI" id="CHEBI:15361"/>
        <dbReference type="ChEBI" id="CHEBI:29979"/>
        <dbReference type="ChEBI" id="CHEBI:58702"/>
        <dbReference type="ChEBI" id="CHEBI:64837"/>
        <dbReference type="EC" id="2.7.3.9"/>
    </reaction>
</comment>
<evidence type="ECO:0000256" key="5">
    <source>
        <dbReference type="ARBA" id="ARBA00003681"/>
    </source>
</evidence>
<feature type="region of interest" description="Disordered" evidence="20">
    <location>
        <begin position="134"/>
        <end position="161"/>
    </location>
</feature>
<comment type="caution">
    <text evidence="23">The sequence shown here is derived from an EMBL/GenBank/DDBJ whole genome shotgun (WGS) entry which is preliminary data.</text>
</comment>
<dbReference type="Gene3D" id="1.10.274.10">
    <property type="entry name" value="PtsI, HPr-binding domain"/>
    <property type="match status" value="1"/>
</dbReference>
<dbReference type="InterPro" id="IPR012844">
    <property type="entry name" value="DhaM_N"/>
</dbReference>
<evidence type="ECO:0000256" key="4">
    <source>
        <dbReference type="ARBA" id="ARBA00002788"/>
    </source>
</evidence>
<comment type="subunit">
    <text evidence="19">Homodimer. The dihydroxyacetone kinase complex is composed of a homodimer of DhaM, a homodimer of DhaK and the subunit DhaL.</text>
</comment>
<evidence type="ECO:0000259" key="21">
    <source>
        <dbReference type="PROSITE" id="PS51096"/>
    </source>
</evidence>
<dbReference type="SUPFAM" id="SSF47831">
    <property type="entry name" value="Enzyme I of the PEP:sugar phosphotransferase system HPr-binding (sub)domain"/>
    <property type="match status" value="1"/>
</dbReference>
<dbReference type="NCBIfam" id="TIGR02364">
    <property type="entry name" value="dha_pts"/>
    <property type="match status" value="1"/>
</dbReference>
<dbReference type="GO" id="GO:0047324">
    <property type="term" value="F:phosphoenolpyruvate-glycerone phosphotransferase activity"/>
    <property type="evidence" value="ECO:0007669"/>
    <property type="project" value="UniProtKB-EC"/>
</dbReference>
<dbReference type="InterPro" id="IPR035895">
    <property type="entry name" value="HPr-like_sf"/>
</dbReference>
<keyword evidence="12" id="KW-0963">Cytoplasm</keyword>
<keyword evidence="13" id="KW-0762">Sugar transport</keyword>
<evidence type="ECO:0000256" key="1">
    <source>
        <dbReference type="ARBA" id="ARBA00000683"/>
    </source>
</evidence>
<keyword evidence="18" id="KW-0460">Magnesium</keyword>
<dbReference type="GO" id="GO:0008965">
    <property type="term" value="F:phosphoenolpyruvate-protein phosphotransferase activity"/>
    <property type="evidence" value="ECO:0007669"/>
    <property type="project" value="UniProtKB-EC"/>
</dbReference>
<feature type="compositionally biased region" description="Pro residues" evidence="20">
    <location>
        <begin position="258"/>
        <end position="267"/>
    </location>
</feature>
<dbReference type="PANTHER" id="PTHR46244">
    <property type="entry name" value="PHOSPHOENOLPYRUVATE-PROTEIN PHOSPHOTRANSFERASE"/>
    <property type="match status" value="1"/>
</dbReference>
<organism evidence="23 24">
    <name type="scientific">Pseudonocardia kunmingensis</name>
    <dbReference type="NCBI Taxonomy" id="630975"/>
    <lineage>
        <taxon>Bacteria</taxon>
        <taxon>Bacillati</taxon>
        <taxon>Actinomycetota</taxon>
        <taxon>Actinomycetes</taxon>
        <taxon>Pseudonocardiales</taxon>
        <taxon>Pseudonocardiaceae</taxon>
        <taxon>Pseudonocardia</taxon>
    </lineage>
</organism>
<evidence type="ECO:0000256" key="17">
    <source>
        <dbReference type="ARBA" id="ARBA00022777"/>
    </source>
</evidence>
<feature type="compositionally biased region" description="Low complexity" evidence="20">
    <location>
        <begin position="268"/>
        <end position="279"/>
    </location>
</feature>
<dbReference type="RefSeq" id="WP_246106223.1">
    <property type="nucleotide sequence ID" value="NZ_VFPA01000001.1"/>
</dbReference>
<dbReference type="Gene3D" id="3.50.30.10">
    <property type="entry name" value="Phosphohistidine domain"/>
    <property type="match status" value="1"/>
</dbReference>
<evidence type="ECO:0000313" key="24">
    <source>
        <dbReference type="Proteomes" id="UP000315677"/>
    </source>
</evidence>
<dbReference type="InterPro" id="IPR023151">
    <property type="entry name" value="PEP_util_CS"/>
</dbReference>
<evidence type="ECO:0000259" key="22">
    <source>
        <dbReference type="PROSITE" id="PS51350"/>
    </source>
</evidence>
<dbReference type="Pfam" id="PF05524">
    <property type="entry name" value="PEP-utilisers_N"/>
    <property type="match status" value="1"/>
</dbReference>
<dbReference type="Gene3D" id="3.30.1340.10">
    <property type="entry name" value="HPr-like"/>
    <property type="match status" value="1"/>
</dbReference>
<feature type="region of interest" description="Disordered" evidence="20">
    <location>
        <begin position="254"/>
        <end position="305"/>
    </location>
</feature>
<evidence type="ECO:0000256" key="2">
    <source>
        <dbReference type="ARBA" id="ARBA00001113"/>
    </source>
</evidence>
<name>A0A543DWT5_9PSEU</name>
<evidence type="ECO:0000256" key="18">
    <source>
        <dbReference type="ARBA" id="ARBA00022842"/>
    </source>
</evidence>
<proteinExistence type="inferred from homology"/>
<dbReference type="InterPro" id="IPR004701">
    <property type="entry name" value="PTS_EIIA_man-typ"/>
</dbReference>
<comment type="catalytic activity">
    <reaction evidence="2">
        <text>dihydroxyacetone + phosphoenolpyruvate = dihydroxyacetone phosphate + pyruvate</text>
        <dbReference type="Rhea" id="RHEA:18381"/>
        <dbReference type="ChEBI" id="CHEBI:15361"/>
        <dbReference type="ChEBI" id="CHEBI:16016"/>
        <dbReference type="ChEBI" id="CHEBI:57642"/>
        <dbReference type="ChEBI" id="CHEBI:58702"/>
        <dbReference type="EC" id="2.7.1.121"/>
    </reaction>
</comment>
<dbReference type="InterPro" id="IPR050499">
    <property type="entry name" value="PEP-utilizing_PTS_enzyme"/>
</dbReference>
<keyword evidence="14" id="KW-0808">Transferase</keyword>
<evidence type="ECO:0000313" key="23">
    <source>
        <dbReference type="EMBL" id="TQM13797.1"/>
    </source>
</evidence>
<evidence type="ECO:0000256" key="9">
    <source>
        <dbReference type="ARBA" id="ARBA00012232"/>
    </source>
</evidence>
<dbReference type="EC" id="2.7.3.9" evidence="9"/>
<evidence type="ECO:0000256" key="20">
    <source>
        <dbReference type="SAM" id="MobiDB-lite"/>
    </source>
</evidence>
<feature type="domain" description="HPr" evidence="22">
    <location>
        <begin position="164"/>
        <end position="255"/>
    </location>
</feature>
<comment type="subcellular location">
    <subcellularLocation>
        <location evidence="6">Cytoplasm</location>
    </subcellularLocation>
</comment>
<dbReference type="InterPro" id="IPR000032">
    <property type="entry name" value="HPr-like"/>
</dbReference>
<comment type="function">
    <text evidence="5">General (non sugar-specific) component of the phosphoenolpyruvate-dependent sugar phosphotransferase system (sugar PTS). This major carbohydrate active-transport system catalyzes the phosphorylation of incoming sugar substrates concomitantly with their translocation across the cell membrane. The phosphoryl group from phosphoenolpyruvate (PEP) is transferred to the phosphoryl carrier protein HPr by enzyme I. Phospho-HPr then transfers it to the PTS EIIA domain.</text>
</comment>
<dbReference type="AlphaFoldDB" id="A0A543DWT5"/>
<dbReference type="Pfam" id="PF02896">
    <property type="entry name" value="PEP-utilizers_C"/>
    <property type="match status" value="1"/>
</dbReference>
<dbReference type="InterPro" id="IPR040442">
    <property type="entry name" value="Pyrv_kinase-like_dom_sf"/>
</dbReference>
<dbReference type="SUPFAM" id="SSF51621">
    <property type="entry name" value="Phosphoenolpyruvate/pyruvate domain"/>
    <property type="match status" value="1"/>
</dbReference>
<dbReference type="EC" id="2.7.1.121" evidence="8"/>
<comment type="function">
    <text evidence="4">Component of the dihydroxyacetone kinase complex, which is responsible for the phosphoenolpyruvate (PEP)-dependent phosphorylation of dihydroxyacetone. DhaM serves as the phosphoryl donor. Is phosphorylated by phosphoenolpyruvate in an EI- and HPr-dependent reaction, and a phosphorelay system on histidine residues finally leads to phosphoryl transfer to DhaL and dihydroxyacetone.</text>
</comment>
<keyword evidence="11" id="KW-0813">Transport</keyword>
<comment type="cofactor">
    <cofactor evidence="3">
        <name>Mg(2+)</name>
        <dbReference type="ChEBI" id="CHEBI:18420"/>
    </cofactor>
</comment>
<dbReference type="InterPro" id="IPR008279">
    <property type="entry name" value="PEP-util_enz_mobile_dom"/>
</dbReference>
<dbReference type="PRINTS" id="PR01736">
    <property type="entry name" value="PHPHTRNFRASE"/>
</dbReference>
<dbReference type="GO" id="GO:0009401">
    <property type="term" value="P:phosphoenolpyruvate-dependent sugar phosphotransferase system"/>
    <property type="evidence" value="ECO:0007669"/>
    <property type="project" value="UniProtKB-KW"/>
</dbReference>
<feature type="domain" description="PTS EIIA type-4" evidence="21">
    <location>
        <begin position="4"/>
        <end position="134"/>
    </location>
</feature>
<evidence type="ECO:0000256" key="8">
    <source>
        <dbReference type="ARBA" id="ARBA00012095"/>
    </source>
</evidence>
<dbReference type="InterPro" id="IPR036662">
    <property type="entry name" value="PTS_EIIA_man-typ_sf"/>
</dbReference>
<protein>
    <recommendedName>
        <fullName evidence="10">Phosphocarrier protein HPr</fullName>
        <ecNumber evidence="8">2.7.1.121</ecNumber>
        <ecNumber evidence="9">2.7.3.9</ecNumber>
    </recommendedName>
</protein>
<keyword evidence="15" id="KW-0598">Phosphotransferase system</keyword>
<comment type="similarity">
    <text evidence="7">Belongs to the PEP-utilizing enzyme family.</text>
</comment>
<evidence type="ECO:0000256" key="7">
    <source>
        <dbReference type="ARBA" id="ARBA00007837"/>
    </source>
</evidence>
<keyword evidence="16" id="KW-0479">Metal-binding</keyword>
<accession>A0A543DWT5</accession>
<dbReference type="GO" id="GO:0046872">
    <property type="term" value="F:metal ion binding"/>
    <property type="evidence" value="ECO:0007669"/>
    <property type="project" value="UniProtKB-KW"/>
</dbReference>
<dbReference type="Gene3D" id="3.40.50.510">
    <property type="entry name" value="Phosphotransferase system, mannose-type IIA component"/>
    <property type="match status" value="1"/>
</dbReference>
<dbReference type="GO" id="GO:0016020">
    <property type="term" value="C:membrane"/>
    <property type="evidence" value="ECO:0007669"/>
    <property type="project" value="InterPro"/>
</dbReference>
<dbReference type="InterPro" id="IPR001020">
    <property type="entry name" value="PTS_HPr_His_P_site"/>
</dbReference>
<evidence type="ECO:0000256" key="6">
    <source>
        <dbReference type="ARBA" id="ARBA00004496"/>
    </source>
</evidence>
<dbReference type="SUPFAM" id="SSF52009">
    <property type="entry name" value="Phosphohistidine domain"/>
    <property type="match status" value="1"/>
</dbReference>
<sequence>MSALVGLVVVSHSRALADAAVALAREMAPGELAIEVAAGLDEATFGTDAVAIAAAIGAADSGAGVVVLMDLGSAVLSAELALDLLDDPAAGERVLLCPAPLVEGLVVAAVTAAGGADRAEVAAEAARALGGKQAQLGAPPDAAAGGGPVDGPRAPAGSGADTTEFTAEFTVANAHGLHARPAARLAALARGLDGAEVRVRNVTTGSDPVPAASLAALTALGALAGHRVEVSATGPRAAAAIDAVLTLAARRFDEPDAAPAPPAPSPAPSGDGPLAASPGIGIGPKRAADPQAPVVPDEPGGDPATERARLDAALPAVAAEIRAGRDAAARELGPAEAAIFDAHLLLLDDPGLLAGARAGIDGGASAPRAWADATDRSATALEALPDPYLAARAADVRAVAAQVLRALVGSPAVAAADEGGPAAVLVAADLTPAQAAALDPERVAGVVLAAGSPTAHSAILLRARGVPAVVGAGAAVLDVPDGTVLALDGETGELAVDPQAAALAGFRDRAAARAEREAQARRHAADPAATRDGTTVLVGANVGSPADAAAAAAAGADLAGLVRTEFLFLGRAAAPDVDEQQAAYTEIAEALGGRRITVRTLDVGGDKPLPYLPLPAEANPFLGLRGIRLAAGHPGLLADQLLAAVRVAHETPVSLMFPMVAALDELVTARRALDAAIAAEGRGTPPGLQVGIMVEVPAAALKAAAFVPHVDFFSIGTNDLTQYALAAERGNPAVAALADPLDPGVLRLVDAVCRAAGERALVAVCGEAAADPVAAELLVGLGVRELSTAPPAVPGTKQGVRELDVALAAPRAAAALTADGPAAVRAVAGSDR</sequence>
<evidence type="ECO:0000256" key="12">
    <source>
        <dbReference type="ARBA" id="ARBA00022490"/>
    </source>
</evidence>
<feature type="compositionally biased region" description="Low complexity" evidence="20">
    <location>
        <begin position="134"/>
        <end position="143"/>
    </location>
</feature>
<dbReference type="GO" id="GO:0005737">
    <property type="term" value="C:cytoplasm"/>
    <property type="evidence" value="ECO:0007669"/>
    <property type="project" value="UniProtKB-SubCell"/>
</dbReference>
<evidence type="ECO:0000256" key="10">
    <source>
        <dbReference type="ARBA" id="ARBA00020422"/>
    </source>
</evidence>
<dbReference type="InterPro" id="IPR036618">
    <property type="entry name" value="PtsI_HPr-bd_sf"/>
</dbReference>
<evidence type="ECO:0000256" key="3">
    <source>
        <dbReference type="ARBA" id="ARBA00001946"/>
    </source>
</evidence>
<dbReference type="NCBIfam" id="TIGR01417">
    <property type="entry name" value="PTS_I_fam"/>
    <property type="match status" value="1"/>
</dbReference>
<dbReference type="SUPFAM" id="SSF55594">
    <property type="entry name" value="HPr-like"/>
    <property type="match status" value="1"/>
</dbReference>
<keyword evidence="17" id="KW-0418">Kinase</keyword>
<dbReference type="PROSITE" id="PS00742">
    <property type="entry name" value="PEP_ENZYMES_2"/>
    <property type="match status" value="1"/>
</dbReference>
<dbReference type="Pfam" id="PF03610">
    <property type="entry name" value="EIIA-man"/>
    <property type="match status" value="1"/>
</dbReference>
<evidence type="ECO:0000256" key="19">
    <source>
        <dbReference type="ARBA" id="ARBA00046577"/>
    </source>
</evidence>
<dbReference type="PROSITE" id="PS51096">
    <property type="entry name" value="PTS_EIIA_TYPE_4"/>
    <property type="match status" value="1"/>
</dbReference>
<gene>
    <name evidence="23" type="ORF">FB558_0550</name>
</gene>
<evidence type="ECO:0000256" key="13">
    <source>
        <dbReference type="ARBA" id="ARBA00022597"/>
    </source>
</evidence>
<evidence type="ECO:0000256" key="16">
    <source>
        <dbReference type="ARBA" id="ARBA00022723"/>
    </source>
</evidence>
<dbReference type="Pfam" id="PF00391">
    <property type="entry name" value="PEP-utilizers"/>
    <property type="match status" value="1"/>
</dbReference>
<dbReference type="PROSITE" id="PS00369">
    <property type="entry name" value="PTS_HPR_HIS"/>
    <property type="match status" value="1"/>
</dbReference>
<dbReference type="InterPro" id="IPR008731">
    <property type="entry name" value="PTS_EIN"/>
</dbReference>
<evidence type="ECO:0000256" key="11">
    <source>
        <dbReference type="ARBA" id="ARBA00022448"/>
    </source>
</evidence>
<dbReference type="InterPro" id="IPR006318">
    <property type="entry name" value="PTS_EI-like"/>
</dbReference>
<evidence type="ECO:0000256" key="15">
    <source>
        <dbReference type="ARBA" id="ARBA00022683"/>
    </source>
</evidence>
<evidence type="ECO:0000256" key="14">
    <source>
        <dbReference type="ARBA" id="ARBA00022679"/>
    </source>
</evidence>
<dbReference type="InterPro" id="IPR015813">
    <property type="entry name" value="Pyrv/PenolPyrv_kinase-like_dom"/>
</dbReference>
<dbReference type="SUPFAM" id="SSF53062">
    <property type="entry name" value="PTS system fructose IIA component-like"/>
    <property type="match status" value="1"/>
</dbReference>
<keyword evidence="24" id="KW-1185">Reference proteome</keyword>
<reference evidence="23 24" key="1">
    <citation type="submission" date="2019-06" db="EMBL/GenBank/DDBJ databases">
        <title>Sequencing the genomes of 1000 actinobacteria strains.</title>
        <authorList>
            <person name="Klenk H.-P."/>
        </authorList>
    </citation>
    <scope>NUCLEOTIDE SEQUENCE [LARGE SCALE GENOMIC DNA]</scope>
    <source>
        <strain evidence="23 24">DSM 45301</strain>
    </source>
</reference>
<dbReference type="InterPro" id="IPR000121">
    <property type="entry name" value="PEP_util_C"/>
</dbReference>
<dbReference type="EMBL" id="VFPA01000001">
    <property type="protein sequence ID" value="TQM13797.1"/>
    <property type="molecule type" value="Genomic_DNA"/>
</dbReference>